<proteinExistence type="predicted"/>
<dbReference type="PROSITE" id="PS51108">
    <property type="entry name" value="PTS_EIID"/>
    <property type="match status" value="1"/>
</dbReference>
<dbReference type="PANTHER" id="PTHR32502:SF23">
    <property type="entry name" value="TRANSPORT PROTEIN, PTS SYSTEM"/>
    <property type="match status" value="1"/>
</dbReference>
<dbReference type="PANTHER" id="PTHR32502">
    <property type="entry name" value="N-ACETYLGALACTOSAMINE PERMEASE II COMPONENT-RELATED"/>
    <property type="match status" value="1"/>
</dbReference>
<protein>
    <submittedName>
        <fullName evidence="2">PTS system mannose/fructose/sorbose family transporter subunit IID</fullName>
    </submittedName>
</protein>
<evidence type="ECO:0000256" key="1">
    <source>
        <dbReference type="SAM" id="Phobius"/>
    </source>
</evidence>
<dbReference type="InterPro" id="IPR004704">
    <property type="entry name" value="PTS_IID_man"/>
</dbReference>
<name>A0ABS6TC40_9ENTE</name>
<dbReference type="Proteomes" id="UP000774130">
    <property type="component" value="Unassembled WGS sequence"/>
</dbReference>
<keyword evidence="1" id="KW-0472">Membrane</keyword>
<feature type="transmembrane region" description="Helical" evidence="1">
    <location>
        <begin position="118"/>
        <end position="136"/>
    </location>
</feature>
<comment type="caution">
    <text evidence="2">The sequence shown here is derived from an EMBL/GenBank/DDBJ whole genome shotgun (WGS) entry which is preliminary data.</text>
</comment>
<keyword evidence="1" id="KW-1133">Transmembrane helix</keyword>
<reference evidence="2 3" key="1">
    <citation type="submission" date="2021-06" db="EMBL/GenBank/DDBJ databases">
        <title>Enterococcus alishanensis sp. nov., a novel lactic acid bacterium isolated from fresh coffee beans.</title>
        <authorList>
            <person name="Chen Y.-S."/>
        </authorList>
    </citation>
    <scope>NUCLEOTIDE SEQUENCE [LARGE SCALE GENOMIC DNA]</scope>
    <source>
        <strain evidence="2 3">ALS3</strain>
    </source>
</reference>
<dbReference type="RefSeq" id="WP_218325528.1">
    <property type="nucleotide sequence ID" value="NZ_JAHUZB010000003.1"/>
</dbReference>
<sequence>MSNQTATISADEQKMLRSIFFRSFTVFAPFNYAKQGGSGFCYAMMPFINKYYDKKEDRIAALERHITWYNATSNVGTFIMGLAASMEKENSEKEDFDASSINTVKASLMGPFSGIGDTLFWGVLRVVAAGIAMTFGEQGNPLAPIIFLLVYNIPSLITRWSLTKFGFSVGAKYIEELYASGMISVLTKAASILGLIMIGGMTASNVSFQSSLKFNLGGGQELVIQEVLDQIFVGIIPLLFTLLCFWLLSKKKMNFALLIALVVALGIVLSLVGIA</sequence>
<keyword evidence="3" id="KW-1185">Reference proteome</keyword>
<gene>
    <name evidence="2" type="ORF">KUA55_07215</name>
</gene>
<dbReference type="EMBL" id="JAHUZB010000003">
    <property type="protein sequence ID" value="MBV7390463.1"/>
    <property type="molecule type" value="Genomic_DNA"/>
</dbReference>
<accession>A0ABS6TC40</accession>
<feature type="transmembrane region" description="Helical" evidence="1">
    <location>
        <begin position="227"/>
        <end position="248"/>
    </location>
</feature>
<evidence type="ECO:0000313" key="2">
    <source>
        <dbReference type="EMBL" id="MBV7390463.1"/>
    </source>
</evidence>
<keyword evidence="1" id="KW-0812">Transmembrane</keyword>
<dbReference type="Pfam" id="PF03613">
    <property type="entry name" value="EIID-AGA"/>
    <property type="match status" value="1"/>
</dbReference>
<organism evidence="2 3">
    <name type="scientific">Enterococcus alishanensis</name>
    <dbReference type="NCBI Taxonomy" id="1303817"/>
    <lineage>
        <taxon>Bacteria</taxon>
        <taxon>Bacillati</taxon>
        <taxon>Bacillota</taxon>
        <taxon>Bacilli</taxon>
        <taxon>Lactobacillales</taxon>
        <taxon>Enterococcaceae</taxon>
        <taxon>Enterococcus</taxon>
    </lineage>
</organism>
<evidence type="ECO:0000313" key="3">
    <source>
        <dbReference type="Proteomes" id="UP000774130"/>
    </source>
</evidence>
<feature type="transmembrane region" description="Helical" evidence="1">
    <location>
        <begin position="183"/>
        <end position="207"/>
    </location>
</feature>
<feature type="transmembrane region" description="Helical" evidence="1">
    <location>
        <begin position="255"/>
        <end position="274"/>
    </location>
</feature>
<dbReference type="InterPro" id="IPR050303">
    <property type="entry name" value="GatZ_KbaZ_carbometab"/>
</dbReference>
<feature type="transmembrane region" description="Helical" evidence="1">
    <location>
        <begin position="142"/>
        <end position="162"/>
    </location>
</feature>